<dbReference type="EMBL" id="JADOES010000039">
    <property type="protein sequence ID" value="MBT9317161.1"/>
    <property type="molecule type" value="Genomic_DNA"/>
</dbReference>
<dbReference type="Pfam" id="PF03781">
    <property type="entry name" value="FGE-sulfatase"/>
    <property type="match status" value="1"/>
</dbReference>
<evidence type="ECO:0000313" key="2">
    <source>
        <dbReference type="EMBL" id="MBT9317161.1"/>
    </source>
</evidence>
<keyword evidence="3" id="KW-1185">Reference proteome</keyword>
<reference evidence="2" key="2">
    <citation type="journal article" date="2021" name="Mar. Drugs">
        <title>Genome Reduction and Secondary Metabolism of the Marine Sponge-Associated Cyanobacterium Leptothoe.</title>
        <authorList>
            <person name="Konstantinou D."/>
            <person name="Popin R.V."/>
            <person name="Fewer D.P."/>
            <person name="Sivonen K."/>
            <person name="Gkelis S."/>
        </authorList>
    </citation>
    <scope>NUCLEOTIDE SEQUENCE</scope>
    <source>
        <strain evidence="2">TAU-MAC 1115</strain>
    </source>
</reference>
<organism evidence="2 3">
    <name type="scientific">Leptothoe spongobia TAU-MAC 1115</name>
    <dbReference type="NCBI Taxonomy" id="1967444"/>
    <lineage>
        <taxon>Bacteria</taxon>
        <taxon>Bacillati</taxon>
        <taxon>Cyanobacteriota</taxon>
        <taxon>Cyanophyceae</taxon>
        <taxon>Nodosilineales</taxon>
        <taxon>Cymatolegaceae</taxon>
        <taxon>Leptothoe</taxon>
        <taxon>Leptothoe spongobia</taxon>
    </lineage>
</organism>
<dbReference type="Gene3D" id="3.90.1580.10">
    <property type="entry name" value="paralog of FGE (formylglycine-generating enzyme)"/>
    <property type="match status" value="1"/>
</dbReference>
<dbReference type="SUPFAM" id="SSF56436">
    <property type="entry name" value="C-type lectin-like"/>
    <property type="match status" value="1"/>
</dbReference>
<comment type="caution">
    <text evidence="2">The sequence shown here is derived from an EMBL/GenBank/DDBJ whole genome shotgun (WGS) entry which is preliminary data.</text>
</comment>
<feature type="domain" description="Sulfatase-modifying factor enzyme-like" evidence="1">
    <location>
        <begin position="41"/>
        <end position="259"/>
    </location>
</feature>
<dbReference type="GO" id="GO:0120147">
    <property type="term" value="F:formylglycine-generating oxidase activity"/>
    <property type="evidence" value="ECO:0007669"/>
    <property type="project" value="TreeGrafter"/>
</dbReference>
<dbReference type="PANTHER" id="PTHR23150">
    <property type="entry name" value="SULFATASE MODIFYING FACTOR 1, 2"/>
    <property type="match status" value="1"/>
</dbReference>
<dbReference type="PANTHER" id="PTHR23150:SF19">
    <property type="entry name" value="FORMYLGLYCINE-GENERATING ENZYME"/>
    <property type="match status" value="1"/>
</dbReference>
<reference evidence="2" key="1">
    <citation type="submission" date="2020-11" db="EMBL/GenBank/DDBJ databases">
        <authorList>
            <person name="Konstantinou D."/>
            <person name="Gkelis S."/>
            <person name="Popin R."/>
            <person name="Fewer D."/>
            <person name="Sivonen K."/>
        </authorList>
    </citation>
    <scope>NUCLEOTIDE SEQUENCE</scope>
    <source>
        <strain evidence="2">TAU-MAC 1115</strain>
    </source>
</reference>
<gene>
    <name evidence="2" type="ORF">IXB50_17190</name>
</gene>
<sequence length="269" mass="30350">MIRIFLAHASNEPSKPSSPEVSYPTTEARILDLGDGITLELMHIPGGTFLMGASNTEKDSKGNERPQHKVTIPPFWIGKYPVTQEQYQAVAGNNPSDFKGKDQPVERVSWHDAVEFCETISKQSGITVRLPSEAEWEYACRAGTTTRYYFGDALTAKQASFGSNQYGTTPVGLYPPNAYGLYDMHGNVLEWCQDIWHDNYEGTPTDGRVWITNRTNEDDEYRILRGGSWHFDAEYCRSARRFANRPATRSYGSLGFRVVIALSRFSNRL</sequence>
<dbReference type="InterPro" id="IPR042095">
    <property type="entry name" value="SUMF_sf"/>
</dbReference>
<dbReference type="InterPro" id="IPR016187">
    <property type="entry name" value="CTDL_fold"/>
</dbReference>
<evidence type="ECO:0000259" key="1">
    <source>
        <dbReference type="Pfam" id="PF03781"/>
    </source>
</evidence>
<name>A0A947DHQ7_9CYAN</name>
<evidence type="ECO:0000313" key="3">
    <source>
        <dbReference type="Proteomes" id="UP000717364"/>
    </source>
</evidence>
<dbReference type="InterPro" id="IPR051043">
    <property type="entry name" value="Sulfatase_Mod_Factor_Kinase"/>
</dbReference>
<dbReference type="Proteomes" id="UP000717364">
    <property type="component" value="Unassembled WGS sequence"/>
</dbReference>
<protein>
    <submittedName>
        <fullName evidence="2">Formylglycine-generating enzyme family protein</fullName>
    </submittedName>
</protein>
<dbReference type="AlphaFoldDB" id="A0A947DHQ7"/>
<dbReference type="InterPro" id="IPR005532">
    <property type="entry name" value="SUMF_dom"/>
</dbReference>
<accession>A0A947DHQ7</accession>
<proteinExistence type="predicted"/>
<dbReference type="RefSeq" id="WP_215610228.1">
    <property type="nucleotide sequence ID" value="NZ_JADOES010000039.1"/>
</dbReference>